<proteinExistence type="inferred from homology"/>
<keyword evidence="4" id="KW-1185">Reference proteome</keyword>
<sequence>MLAGRTVGFLTSHAGVEDAELTQPWRTVQLAGGRPVLLAPGPGNVLTVVHDVAPAGVYRVDRPVDRVRQGDLDLLVIPGGPLNADALRTDPDSVRLVREMAKAGKPVAAICHGAWLLVEADVVEGKQLTSYPSLATDIRNAGASWVDEPIVLSGERYPLLTCRRPDDLGAFDQALAQLAA</sequence>
<organism evidence="3 4">
    <name type="scientific">Actinotalea lenta</name>
    <dbReference type="NCBI Taxonomy" id="3064654"/>
    <lineage>
        <taxon>Bacteria</taxon>
        <taxon>Bacillati</taxon>
        <taxon>Actinomycetota</taxon>
        <taxon>Actinomycetes</taxon>
        <taxon>Micrococcales</taxon>
        <taxon>Cellulomonadaceae</taxon>
        <taxon>Actinotalea</taxon>
    </lineage>
</organism>
<dbReference type="RefSeq" id="WP_304599368.1">
    <property type="nucleotide sequence ID" value="NZ_JAUQYO010000003.1"/>
</dbReference>
<dbReference type="Proteomes" id="UP001232536">
    <property type="component" value="Unassembled WGS sequence"/>
</dbReference>
<accession>A0ABT9D4N0</accession>
<evidence type="ECO:0000313" key="4">
    <source>
        <dbReference type="Proteomes" id="UP001232536"/>
    </source>
</evidence>
<dbReference type="SUPFAM" id="SSF52317">
    <property type="entry name" value="Class I glutamine amidotransferase-like"/>
    <property type="match status" value="1"/>
</dbReference>
<comment type="similarity">
    <text evidence="1">Belongs to the peptidase C56 family.</text>
</comment>
<evidence type="ECO:0000259" key="2">
    <source>
        <dbReference type="Pfam" id="PF01965"/>
    </source>
</evidence>
<dbReference type="Pfam" id="PF01965">
    <property type="entry name" value="DJ-1_PfpI"/>
    <property type="match status" value="1"/>
</dbReference>
<dbReference type="PROSITE" id="PS51276">
    <property type="entry name" value="PEPTIDASE_C56_PFPI"/>
    <property type="match status" value="1"/>
</dbReference>
<dbReference type="InterPro" id="IPR006286">
    <property type="entry name" value="C56_PfpI-like"/>
</dbReference>
<protein>
    <submittedName>
        <fullName evidence="3">DJ-1/PfpI family protein</fullName>
    </submittedName>
</protein>
<feature type="domain" description="DJ-1/PfpI" evidence="2">
    <location>
        <begin position="9"/>
        <end position="176"/>
    </location>
</feature>
<evidence type="ECO:0000256" key="1">
    <source>
        <dbReference type="ARBA" id="ARBA00008542"/>
    </source>
</evidence>
<dbReference type="PANTHER" id="PTHR42733:SF12">
    <property type="entry name" value="PROTEINASE"/>
    <property type="match status" value="1"/>
</dbReference>
<dbReference type="InterPro" id="IPR002818">
    <property type="entry name" value="DJ-1/PfpI"/>
</dbReference>
<name>A0ABT9D4N0_9CELL</name>
<dbReference type="Gene3D" id="3.40.50.880">
    <property type="match status" value="1"/>
</dbReference>
<gene>
    <name evidence="3" type="ORF">Q6348_00420</name>
</gene>
<evidence type="ECO:0000313" key="3">
    <source>
        <dbReference type="EMBL" id="MDO8105659.1"/>
    </source>
</evidence>
<dbReference type="EMBL" id="JAUQYP010000001">
    <property type="protein sequence ID" value="MDO8105659.1"/>
    <property type="molecule type" value="Genomic_DNA"/>
</dbReference>
<dbReference type="PANTHER" id="PTHR42733">
    <property type="entry name" value="DJ-1 PROTEIN"/>
    <property type="match status" value="1"/>
</dbReference>
<comment type="caution">
    <text evidence="3">The sequence shown here is derived from an EMBL/GenBank/DDBJ whole genome shotgun (WGS) entry which is preliminary data.</text>
</comment>
<dbReference type="InterPro" id="IPR029062">
    <property type="entry name" value="Class_I_gatase-like"/>
</dbReference>
<reference evidence="3 4" key="1">
    <citation type="submission" date="2023-07" db="EMBL/GenBank/DDBJ databases">
        <title>Description of novel actinomycetes strains, isolated from tidal flat sediment.</title>
        <authorList>
            <person name="Lu C."/>
        </authorList>
    </citation>
    <scope>NUCLEOTIDE SEQUENCE [LARGE SCALE GENOMIC DNA]</scope>
    <source>
        <strain evidence="3 4">SYSU T00b441</strain>
    </source>
</reference>